<dbReference type="InterPro" id="IPR036915">
    <property type="entry name" value="Cyclin-like_sf"/>
</dbReference>
<dbReference type="PROSITE" id="PS00292">
    <property type="entry name" value="CYCLINS"/>
    <property type="match status" value="1"/>
</dbReference>
<keyword evidence="9" id="KW-1185">Reference proteome</keyword>
<feature type="region of interest" description="Disordered" evidence="6">
    <location>
        <begin position="283"/>
        <end position="313"/>
    </location>
</feature>
<gene>
    <name evidence="8" type="ORF">SAY87_005832</name>
</gene>
<keyword evidence="4" id="KW-0131">Cell cycle</keyword>
<comment type="caution">
    <text evidence="8">The sequence shown here is derived from an EMBL/GenBank/DDBJ whole genome shotgun (WGS) entry which is preliminary data.</text>
</comment>
<dbReference type="Proteomes" id="UP001345219">
    <property type="component" value="Chromosome 5"/>
</dbReference>
<evidence type="ECO:0000256" key="6">
    <source>
        <dbReference type="SAM" id="MobiDB-lite"/>
    </source>
</evidence>
<evidence type="ECO:0000259" key="7">
    <source>
        <dbReference type="SMART" id="SM00385"/>
    </source>
</evidence>
<dbReference type="CDD" id="cd20543">
    <property type="entry name" value="CYCLIN_AtCycD-like_rpt1"/>
    <property type="match status" value="1"/>
</dbReference>
<dbReference type="AlphaFoldDB" id="A0AAN7Q860"/>
<dbReference type="SMART" id="SM00385">
    <property type="entry name" value="CYCLIN"/>
    <property type="match status" value="1"/>
</dbReference>
<dbReference type="Gene3D" id="1.10.472.10">
    <property type="entry name" value="Cyclin-like"/>
    <property type="match status" value="1"/>
</dbReference>
<dbReference type="FunFam" id="1.10.472.10:FF:000069">
    <property type="entry name" value="Cyclin-D5-1"/>
    <property type="match status" value="1"/>
</dbReference>
<evidence type="ECO:0000256" key="3">
    <source>
        <dbReference type="ARBA" id="ARBA00023127"/>
    </source>
</evidence>
<dbReference type="GO" id="GO:0051301">
    <property type="term" value="P:cell division"/>
    <property type="evidence" value="ECO:0007669"/>
    <property type="project" value="UniProtKB-KW"/>
</dbReference>
<evidence type="ECO:0000313" key="9">
    <source>
        <dbReference type="Proteomes" id="UP001345219"/>
    </source>
</evidence>
<organism evidence="8 9">
    <name type="scientific">Trapa incisa</name>
    <dbReference type="NCBI Taxonomy" id="236973"/>
    <lineage>
        <taxon>Eukaryota</taxon>
        <taxon>Viridiplantae</taxon>
        <taxon>Streptophyta</taxon>
        <taxon>Embryophyta</taxon>
        <taxon>Tracheophyta</taxon>
        <taxon>Spermatophyta</taxon>
        <taxon>Magnoliopsida</taxon>
        <taxon>eudicotyledons</taxon>
        <taxon>Gunneridae</taxon>
        <taxon>Pentapetalae</taxon>
        <taxon>rosids</taxon>
        <taxon>malvids</taxon>
        <taxon>Myrtales</taxon>
        <taxon>Lythraceae</taxon>
        <taxon>Trapa</taxon>
    </lineage>
</organism>
<accession>A0AAN7Q860</accession>
<keyword evidence="3 5" id="KW-0195">Cyclin</keyword>
<evidence type="ECO:0000256" key="2">
    <source>
        <dbReference type="ARBA" id="ARBA00022618"/>
    </source>
</evidence>
<reference evidence="8 9" key="1">
    <citation type="journal article" date="2023" name="Hortic Res">
        <title>Pangenome of water caltrop reveals structural variations and asymmetric subgenome divergence after allopolyploidization.</title>
        <authorList>
            <person name="Zhang X."/>
            <person name="Chen Y."/>
            <person name="Wang L."/>
            <person name="Yuan Y."/>
            <person name="Fang M."/>
            <person name="Shi L."/>
            <person name="Lu R."/>
            <person name="Comes H.P."/>
            <person name="Ma Y."/>
            <person name="Chen Y."/>
            <person name="Huang G."/>
            <person name="Zhou Y."/>
            <person name="Zheng Z."/>
            <person name="Qiu Y."/>
        </authorList>
    </citation>
    <scope>NUCLEOTIDE SEQUENCE [LARGE SCALE GENOMIC DNA]</scope>
    <source>
        <tissue evidence="8">Roots</tissue>
    </source>
</reference>
<dbReference type="InterPro" id="IPR039361">
    <property type="entry name" value="Cyclin"/>
</dbReference>
<sequence length="335" mass="38192">MEDSDTSSLLCQETLFSLNRVEEDDGYEEESIQSSCPRMYIFEDEGEYIEKMIQREAVQEPEGSDSCLSHFESPLRDSLWWLQARLDSIEWILSTRSFLGLHYRTAYLAVIYIDRFLAKRTLGDRKLWAVQLISVACLSLAAKMEECDVPVLSGFPSQKYEFEGRVITKMELLILDTLDWKMASITPFTYLDFFIHNLVEKADKSDMFDESVELIFAASKEINLVDYRPSIIAAAAVLATSSNAQLTRKVVELKTGIISSWSSEHYERVYSCYLLMLGLKGKSKRENKTPGGRLLPPGGTFRHSPSLTSTSGSLKRRLQFINNKQISPIKKAKKQ</sequence>
<evidence type="ECO:0000313" key="8">
    <source>
        <dbReference type="EMBL" id="KAK4760939.1"/>
    </source>
</evidence>
<protein>
    <recommendedName>
        <fullName evidence="7">Cyclin-like domain-containing protein</fullName>
    </recommendedName>
</protein>
<comment type="similarity">
    <text evidence="1">Belongs to the cyclin family. Cyclin D subfamily.</text>
</comment>
<dbReference type="InterPro" id="IPR013763">
    <property type="entry name" value="Cyclin-like_dom"/>
</dbReference>
<feature type="compositionally biased region" description="Polar residues" evidence="6">
    <location>
        <begin position="303"/>
        <end position="313"/>
    </location>
</feature>
<dbReference type="PANTHER" id="PTHR10177">
    <property type="entry name" value="CYCLINS"/>
    <property type="match status" value="1"/>
</dbReference>
<dbReference type="Pfam" id="PF00134">
    <property type="entry name" value="Cyclin_N"/>
    <property type="match status" value="1"/>
</dbReference>
<keyword evidence="2" id="KW-0132">Cell division</keyword>
<evidence type="ECO:0000256" key="4">
    <source>
        <dbReference type="ARBA" id="ARBA00023306"/>
    </source>
</evidence>
<feature type="compositionally biased region" description="Low complexity" evidence="6">
    <location>
        <begin position="290"/>
        <end position="299"/>
    </location>
</feature>
<feature type="domain" description="Cyclin-like" evidence="7">
    <location>
        <begin position="90"/>
        <end position="176"/>
    </location>
</feature>
<proteinExistence type="inferred from homology"/>
<evidence type="ECO:0000256" key="5">
    <source>
        <dbReference type="RuleBase" id="RU000383"/>
    </source>
</evidence>
<dbReference type="InterPro" id="IPR006671">
    <property type="entry name" value="Cyclin_N"/>
</dbReference>
<dbReference type="CDD" id="cd20544">
    <property type="entry name" value="CYCLIN_AtCycD-like_rpt2"/>
    <property type="match status" value="1"/>
</dbReference>
<dbReference type="InterPro" id="IPR048258">
    <property type="entry name" value="Cyclins_cyclin-box"/>
</dbReference>
<evidence type="ECO:0000256" key="1">
    <source>
        <dbReference type="ARBA" id="ARBA00009065"/>
    </source>
</evidence>
<name>A0AAN7Q860_9MYRT</name>
<dbReference type="SUPFAM" id="SSF47954">
    <property type="entry name" value="Cyclin-like"/>
    <property type="match status" value="2"/>
</dbReference>
<dbReference type="EMBL" id="JAXIOK010000010">
    <property type="protein sequence ID" value="KAK4760939.1"/>
    <property type="molecule type" value="Genomic_DNA"/>
</dbReference>